<dbReference type="Proteomes" id="UP000326678">
    <property type="component" value="Chromosome Gxm1"/>
</dbReference>
<dbReference type="AlphaFoldDB" id="A0A5P8W0T5"/>
<evidence type="ECO:0000313" key="2">
    <source>
        <dbReference type="Proteomes" id="UP000326678"/>
    </source>
</evidence>
<reference evidence="1 2" key="1">
    <citation type="submission" date="2019-10" db="EMBL/GenBank/DDBJ databases">
        <title>Genomic and transcriptomic insights into the perfect genentic adaptation of a filamentous nitrogen-fixing cyanobacterium to rice fields.</title>
        <authorList>
            <person name="Chen Z."/>
        </authorList>
    </citation>
    <scope>NUCLEOTIDE SEQUENCE [LARGE SCALE GENOMIC DNA]</scope>
    <source>
        <strain evidence="1">CCNUC1</strain>
    </source>
</reference>
<evidence type="ECO:0000313" key="1">
    <source>
        <dbReference type="EMBL" id="QFS46211.1"/>
    </source>
</evidence>
<protein>
    <submittedName>
        <fullName evidence="1">Uncharacterized protein</fullName>
    </submittedName>
</protein>
<dbReference type="EMBL" id="CP045226">
    <property type="protein sequence ID" value="QFS46211.1"/>
    <property type="molecule type" value="Genomic_DNA"/>
</dbReference>
<keyword evidence="2" id="KW-1185">Reference proteome</keyword>
<gene>
    <name evidence="1" type="ORF">GXM_03691</name>
</gene>
<name>A0A5P8W0T5_9NOSO</name>
<organism evidence="1 2">
    <name type="scientific">Nostoc sphaeroides CCNUC1</name>
    <dbReference type="NCBI Taxonomy" id="2653204"/>
    <lineage>
        <taxon>Bacteria</taxon>
        <taxon>Bacillati</taxon>
        <taxon>Cyanobacteriota</taxon>
        <taxon>Cyanophyceae</taxon>
        <taxon>Nostocales</taxon>
        <taxon>Nostocaceae</taxon>
        <taxon>Nostoc</taxon>
    </lineage>
</organism>
<proteinExistence type="predicted"/>
<accession>A0A5P8W0T5</accession>
<sequence length="67" mass="7668">MQLAFITSNQVRKTQRCCCFSGVFSVFLRKNWVKIILQGGISLNTSLFFGRCGIFGKLLYSDLINRE</sequence>
<dbReference type="KEGG" id="nsh:GXM_03691"/>